<sequence>MNSQMDLRRCIEAAFLPMKCVGVIAPDASMTIRIFNTYTGAEEFPVTCIDTQALVTIWDIVRLVLEVKEG</sequence>
<evidence type="ECO:0000313" key="2">
    <source>
        <dbReference type="Proteomes" id="UP000183853"/>
    </source>
</evidence>
<dbReference type="Pfam" id="PF07865">
    <property type="entry name" value="DUF1652"/>
    <property type="match status" value="1"/>
</dbReference>
<protein>
    <recommendedName>
        <fullName evidence="3">DUF1652 domain-containing protein</fullName>
    </recommendedName>
</protein>
<dbReference type="AlphaFoldDB" id="A0AB37ZJQ4"/>
<evidence type="ECO:0008006" key="3">
    <source>
        <dbReference type="Google" id="ProtNLM"/>
    </source>
</evidence>
<organism evidence="1 2">
    <name type="scientific">Pseudomonas syringae</name>
    <dbReference type="NCBI Taxonomy" id="317"/>
    <lineage>
        <taxon>Bacteria</taxon>
        <taxon>Pseudomonadati</taxon>
        <taxon>Pseudomonadota</taxon>
        <taxon>Gammaproteobacteria</taxon>
        <taxon>Pseudomonadales</taxon>
        <taxon>Pseudomonadaceae</taxon>
        <taxon>Pseudomonas</taxon>
    </lineage>
</organism>
<reference evidence="1 2" key="1">
    <citation type="submission" date="2016-10" db="EMBL/GenBank/DDBJ databases">
        <authorList>
            <person name="Varghese N."/>
            <person name="Submissions S."/>
        </authorList>
    </citation>
    <scope>NUCLEOTIDE SEQUENCE [LARGE SCALE GENOMIC DNA]</scope>
    <source>
        <strain evidence="1 2">BS2122</strain>
    </source>
</reference>
<name>A0AB37ZJQ4_PSESX</name>
<dbReference type="InterPro" id="IPR012448">
    <property type="entry name" value="DUF1652"/>
</dbReference>
<accession>A0AB37ZJQ4</accession>
<comment type="caution">
    <text evidence="1">The sequence shown here is derived from an EMBL/GenBank/DDBJ whole genome shotgun (WGS) entry which is preliminary data.</text>
</comment>
<dbReference type="Proteomes" id="UP000183853">
    <property type="component" value="Unassembled WGS sequence"/>
</dbReference>
<gene>
    <name evidence="1" type="ORF">SAMN05444505_103375</name>
</gene>
<proteinExistence type="predicted"/>
<dbReference type="EMBL" id="FNHM01000003">
    <property type="protein sequence ID" value="SDM59219.1"/>
    <property type="molecule type" value="Genomic_DNA"/>
</dbReference>
<evidence type="ECO:0000313" key="1">
    <source>
        <dbReference type="EMBL" id="SDM59219.1"/>
    </source>
</evidence>